<dbReference type="InterPro" id="IPR018222">
    <property type="entry name" value="Nuclear_transport_factor_2_euk"/>
</dbReference>
<name>A0A443SV53_9ACAR</name>
<organism evidence="4 5">
    <name type="scientific">Leptotrombidium deliense</name>
    <dbReference type="NCBI Taxonomy" id="299467"/>
    <lineage>
        <taxon>Eukaryota</taxon>
        <taxon>Metazoa</taxon>
        <taxon>Ecdysozoa</taxon>
        <taxon>Arthropoda</taxon>
        <taxon>Chelicerata</taxon>
        <taxon>Arachnida</taxon>
        <taxon>Acari</taxon>
        <taxon>Acariformes</taxon>
        <taxon>Trombidiformes</taxon>
        <taxon>Prostigmata</taxon>
        <taxon>Anystina</taxon>
        <taxon>Parasitengona</taxon>
        <taxon>Trombiculoidea</taxon>
        <taxon>Trombiculidae</taxon>
        <taxon>Leptotrombidium</taxon>
    </lineage>
</organism>
<proteinExistence type="predicted"/>
<evidence type="ECO:0000256" key="1">
    <source>
        <dbReference type="ARBA" id="ARBA00022490"/>
    </source>
</evidence>
<accession>A0A443SV53</accession>
<reference evidence="4 5" key="1">
    <citation type="journal article" date="2018" name="Gigascience">
        <title>Genomes of trombidid mites reveal novel predicted allergens and laterally-transferred genes associated with secondary metabolism.</title>
        <authorList>
            <person name="Dong X."/>
            <person name="Chaisiri K."/>
            <person name="Xia D."/>
            <person name="Armstrong S.D."/>
            <person name="Fang Y."/>
            <person name="Donnelly M.J."/>
            <person name="Kadowaki T."/>
            <person name="McGarry J.W."/>
            <person name="Darby A.C."/>
            <person name="Makepeace B.L."/>
        </authorList>
    </citation>
    <scope>NUCLEOTIDE SEQUENCE [LARGE SCALE GENOMIC DNA]</scope>
    <source>
        <strain evidence="4">UoL-UT</strain>
    </source>
</reference>
<comment type="function">
    <text evidence="2">Has a role in nuclear-cytoplasmic transport of proteins and mRNAs.</text>
</comment>
<dbReference type="CDD" id="cd00780">
    <property type="entry name" value="NTF2"/>
    <property type="match status" value="1"/>
</dbReference>
<dbReference type="GO" id="GO:0006606">
    <property type="term" value="P:protein import into nucleus"/>
    <property type="evidence" value="ECO:0007669"/>
    <property type="project" value="UniProtKB-ARBA"/>
</dbReference>
<dbReference type="GO" id="GO:0005737">
    <property type="term" value="C:cytoplasm"/>
    <property type="evidence" value="ECO:0007669"/>
    <property type="project" value="UniProtKB-SubCell"/>
</dbReference>
<dbReference type="VEuPathDB" id="VectorBase:LDEU000658"/>
<dbReference type="GO" id="GO:0005635">
    <property type="term" value="C:nuclear envelope"/>
    <property type="evidence" value="ECO:0007669"/>
    <property type="project" value="UniProtKB-ARBA"/>
</dbReference>
<dbReference type="PANTHER" id="PTHR12612">
    <property type="entry name" value="NUCLEAR TRANSPORT FACTOR 2"/>
    <property type="match status" value="1"/>
</dbReference>
<evidence type="ECO:0000259" key="3">
    <source>
        <dbReference type="PROSITE" id="PS50177"/>
    </source>
</evidence>
<dbReference type="Gene3D" id="3.10.450.50">
    <property type="match status" value="1"/>
</dbReference>
<dbReference type="AlphaFoldDB" id="A0A443SV53"/>
<dbReference type="PROSITE" id="PS50177">
    <property type="entry name" value="NTF2_DOMAIN"/>
    <property type="match status" value="1"/>
</dbReference>
<dbReference type="GO" id="GO:0051028">
    <property type="term" value="P:mRNA transport"/>
    <property type="evidence" value="ECO:0007669"/>
    <property type="project" value="UniProtKB-UniRule"/>
</dbReference>
<dbReference type="EMBL" id="NCKV01000180">
    <property type="protein sequence ID" value="RWS31380.1"/>
    <property type="molecule type" value="Genomic_DNA"/>
</dbReference>
<dbReference type="InterPro" id="IPR002075">
    <property type="entry name" value="NTF2_dom"/>
</dbReference>
<dbReference type="OrthoDB" id="6507044at2759"/>
<protein>
    <recommendedName>
        <fullName evidence="2">Nuclear transport factor 2</fullName>
        <shortName evidence="2">NTF-2</shortName>
    </recommendedName>
</protein>
<gene>
    <name evidence="4" type="ORF">B4U80_01482</name>
</gene>
<keyword evidence="1 2" id="KW-0963">Cytoplasm</keyword>
<dbReference type="Pfam" id="PF02136">
    <property type="entry name" value="NTF2"/>
    <property type="match status" value="1"/>
</dbReference>
<dbReference type="InterPro" id="IPR032710">
    <property type="entry name" value="NTF2-like_dom_sf"/>
</dbReference>
<evidence type="ECO:0000313" key="5">
    <source>
        <dbReference type="Proteomes" id="UP000288716"/>
    </source>
</evidence>
<dbReference type="FunFam" id="3.10.450.50:FF:000005">
    <property type="entry name" value="Nuclear transport factor 2"/>
    <property type="match status" value="1"/>
</dbReference>
<evidence type="ECO:0000313" key="4">
    <source>
        <dbReference type="EMBL" id="RWS31380.1"/>
    </source>
</evidence>
<keyword evidence="2" id="KW-0813">Transport</keyword>
<comment type="subcellular location">
    <subcellularLocation>
        <location evidence="2">Cytoplasm</location>
    </subcellularLocation>
    <subcellularLocation>
        <location evidence="2">Nucleus</location>
    </subcellularLocation>
</comment>
<comment type="caution">
    <text evidence="4">The sequence shown here is derived from an EMBL/GenBank/DDBJ whole genome shotgun (WGS) entry which is preliminary data.</text>
</comment>
<dbReference type="SUPFAM" id="SSF54427">
    <property type="entry name" value="NTF2-like"/>
    <property type="match status" value="1"/>
</dbReference>
<dbReference type="Proteomes" id="UP000288716">
    <property type="component" value="Unassembled WGS sequence"/>
</dbReference>
<feature type="domain" description="NTF2" evidence="3">
    <location>
        <begin position="10"/>
        <end position="125"/>
    </location>
</feature>
<evidence type="ECO:0000256" key="2">
    <source>
        <dbReference type="RuleBase" id="RU369002"/>
    </source>
</evidence>
<dbReference type="STRING" id="299467.A0A443SV53"/>
<keyword evidence="5" id="KW-1185">Reference proteome</keyword>
<dbReference type="InterPro" id="IPR045875">
    <property type="entry name" value="NTF2"/>
</dbReference>
<keyword evidence="2" id="KW-0539">Nucleus</keyword>
<sequence>MALNPNYEQISKGFVQQYYAMFDGDRNARANLVNLYSETKSLMTFEGQQIMGRVKIMEKLQGLTFHTIQHIITTVDAQPTFDGGVVVVVLGQLKTDEDPPHTFNQVFVLKPLADSFYIEHDIFRLALHM</sequence>
<keyword evidence="2" id="KW-0653">Protein transport</keyword>